<sequence>MNKKINKDWEPWQENLLGFIVMGLLILSIYFLHDDVLLKEDPGTRGKAFQQILNYIENKFGLEYVYGFLSLIMLIAGVKAYRGYSKRDNRN</sequence>
<dbReference type="AlphaFoldDB" id="A0A7M4DA93"/>
<evidence type="ECO:0000313" key="4">
    <source>
        <dbReference type="Proteomes" id="UP000285951"/>
    </source>
</evidence>
<keyword evidence="1" id="KW-0472">Membrane</keyword>
<feature type="transmembrane region" description="Helical" evidence="1">
    <location>
        <begin position="12"/>
        <end position="32"/>
    </location>
</feature>
<evidence type="ECO:0000256" key="1">
    <source>
        <dbReference type="SAM" id="Phobius"/>
    </source>
</evidence>
<reference evidence="2 5" key="2">
    <citation type="submission" date="2019-12" db="EMBL/GenBank/DDBJ databases">
        <title>Draft genome sequence of Labilibaculum sp. strain 44 isolated from deep waters of Black Sea.</title>
        <authorList>
            <person name="Yadav S."/>
            <person name="Villanueva L."/>
        </authorList>
    </citation>
    <scope>NUCLEOTIDE SEQUENCE [LARGE SCALE GENOMIC DNA]</scope>
    <source>
        <strain evidence="2 5">44</strain>
    </source>
</reference>
<dbReference type="RefSeq" id="WP_156196974.1">
    <property type="nucleotide sequence ID" value="NZ_QTZN02000053.1"/>
</dbReference>
<keyword evidence="1" id="KW-0812">Transmembrane</keyword>
<dbReference type="Proteomes" id="UP000462449">
    <property type="component" value="Unassembled WGS sequence"/>
</dbReference>
<protein>
    <submittedName>
        <fullName evidence="2">Uncharacterized protein</fullName>
    </submittedName>
</protein>
<evidence type="ECO:0000313" key="5">
    <source>
        <dbReference type="Proteomes" id="UP000462449"/>
    </source>
</evidence>
<reference evidence="3 4" key="1">
    <citation type="submission" date="2019-11" db="EMBL/GenBank/DDBJ databases">
        <title>Draft genome sequence of Labilibaculum sp. strain SYP isolated from Black Sea.</title>
        <authorList>
            <person name="Yadav S."/>
            <person name="Villanueva L."/>
        </authorList>
    </citation>
    <scope>NUCLEOTIDE SEQUENCE [LARGE SCALE GENOMIC DNA]</scope>
    <source>
        <strain evidence="3 4">44</strain>
    </source>
</reference>
<feature type="transmembrane region" description="Helical" evidence="1">
    <location>
        <begin position="64"/>
        <end position="81"/>
    </location>
</feature>
<name>A0A7M4DA93_9BACT</name>
<keyword evidence="1" id="KW-1133">Transmembrane helix</keyword>
<comment type="caution">
    <text evidence="2">The sequence shown here is derived from an EMBL/GenBank/DDBJ whole genome shotgun (WGS) entry which is preliminary data.</text>
</comment>
<dbReference type="Proteomes" id="UP000285951">
    <property type="component" value="Unassembled WGS sequence"/>
</dbReference>
<evidence type="ECO:0000313" key="3">
    <source>
        <dbReference type="EMBL" id="MVB08777.1"/>
    </source>
</evidence>
<dbReference type="EMBL" id="WOTW01000053">
    <property type="protein sequence ID" value="MUP39572.1"/>
    <property type="molecule type" value="Genomic_DNA"/>
</dbReference>
<keyword evidence="4" id="KW-1185">Reference proteome</keyword>
<gene>
    <name evidence="3" type="ORF">DWB62_017255</name>
    <name evidence="2" type="ORF">GNY23_17255</name>
</gene>
<dbReference type="EMBL" id="QTZN02000053">
    <property type="protein sequence ID" value="MVB08777.1"/>
    <property type="molecule type" value="Genomic_DNA"/>
</dbReference>
<proteinExistence type="predicted"/>
<organism evidence="2 5">
    <name type="scientific">Labilibaculum euxinus</name>
    <dbReference type="NCBI Taxonomy" id="2686357"/>
    <lineage>
        <taxon>Bacteria</taxon>
        <taxon>Pseudomonadati</taxon>
        <taxon>Bacteroidota</taxon>
        <taxon>Bacteroidia</taxon>
        <taxon>Marinilabiliales</taxon>
        <taxon>Marinifilaceae</taxon>
        <taxon>Labilibaculum</taxon>
    </lineage>
</organism>
<accession>A0A7M4DA93</accession>
<evidence type="ECO:0000313" key="2">
    <source>
        <dbReference type="EMBL" id="MUP39572.1"/>
    </source>
</evidence>